<reference evidence="2" key="1">
    <citation type="submission" date="2018-02" db="EMBL/GenBank/DDBJ databases">
        <authorList>
            <person name="Cohen D.B."/>
            <person name="Kent A.D."/>
        </authorList>
    </citation>
    <scope>NUCLEOTIDE SEQUENCE</scope>
</reference>
<dbReference type="PANTHER" id="PTHR33223">
    <property type="entry name" value="CCHC-TYPE DOMAIN-CONTAINING PROTEIN"/>
    <property type="match status" value="1"/>
</dbReference>
<dbReference type="EMBL" id="OIVN01001032">
    <property type="protein sequence ID" value="SPC88944.1"/>
    <property type="molecule type" value="Genomic_DNA"/>
</dbReference>
<feature type="compositionally biased region" description="Polar residues" evidence="1">
    <location>
        <begin position="211"/>
        <end position="222"/>
    </location>
</feature>
<evidence type="ECO:0008006" key="3">
    <source>
        <dbReference type="Google" id="ProtNLM"/>
    </source>
</evidence>
<dbReference type="AlphaFoldDB" id="A0A2N9FQC0"/>
<protein>
    <recommendedName>
        <fullName evidence="3">Retrotransposon gag domain-containing protein</fullName>
    </recommendedName>
</protein>
<sequence>MRKKKVEVLDLDKMEKNKYYIKFIEEIKGKVNLMQQTLRKNQGFEDYLFSMGGIAMEPSVQLPLKFAILEVDKYNGSGDPKQLLRQYLIFVKMKGLNEMQVLNAFPFSLTGSAFKWDLETTKQKEGETFSEYLVRWREKASKMINRPREKDQVNIMMKDLLPIYFNRMLSAPIMNFEQLCDCGTRIEDAMENGKIEKSKGSATSKKIYGQTGKTTSQPNMSAVYQAPTPSPYPYQYSNLPRQIPTPRPKRHFDP</sequence>
<accession>A0A2N9FQC0</accession>
<proteinExistence type="predicted"/>
<dbReference type="PANTHER" id="PTHR33223:SF8">
    <property type="entry name" value="OS04G0172440 PROTEIN"/>
    <property type="match status" value="1"/>
</dbReference>
<evidence type="ECO:0000313" key="2">
    <source>
        <dbReference type="EMBL" id="SPC88944.1"/>
    </source>
</evidence>
<gene>
    <name evidence="2" type="ORF">FSB_LOCUS16826</name>
</gene>
<organism evidence="2">
    <name type="scientific">Fagus sylvatica</name>
    <name type="common">Beechnut</name>
    <dbReference type="NCBI Taxonomy" id="28930"/>
    <lineage>
        <taxon>Eukaryota</taxon>
        <taxon>Viridiplantae</taxon>
        <taxon>Streptophyta</taxon>
        <taxon>Embryophyta</taxon>
        <taxon>Tracheophyta</taxon>
        <taxon>Spermatophyta</taxon>
        <taxon>Magnoliopsida</taxon>
        <taxon>eudicotyledons</taxon>
        <taxon>Gunneridae</taxon>
        <taxon>Pentapetalae</taxon>
        <taxon>rosids</taxon>
        <taxon>fabids</taxon>
        <taxon>Fagales</taxon>
        <taxon>Fagaceae</taxon>
        <taxon>Fagus</taxon>
    </lineage>
</organism>
<name>A0A2N9FQC0_FAGSY</name>
<feature type="region of interest" description="Disordered" evidence="1">
    <location>
        <begin position="196"/>
        <end position="254"/>
    </location>
</feature>
<evidence type="ECO:0000256" key="1">
    <source>
        <dbReference type="SAM" id="MobiDB-lite"/>
    </source>
</evidence>